<keyword evidence="3" id="KW-0378">Hydrolase</keyword>
<evidence type="ECO:0000256" key="1">
    <source>
        <dbReference type="SAM" id="Phobius"/>
    </source>
</evidence>
<dbReference type="Gene3D" id="3.60.21.70">
    <property type="entry name" value="PhoD-like phosphatase"/>
    <property type="match status" value="1"/>
</dbReference>
<name>A0AAD8YGR0_9STRA</name>
<reference evidence="3" key="1">
    <citation type="submission" date="2023-06" db="EMBL/GenBank/DDBJ databases">
        <title>Survivors Of The Sea: Transcriptome response of Skeletonema marinoi to long-term dormancy.</title>
        <authorList>
            <person name="Pinder M.I.M."/>
            <person name="Kourtchenko O."/>
            <person name="Robertson E.K."/>
            <person name="Larsson T."/>
            <person name="Maumus F."/>
            <person name="Osuna-Cruz C.M."/>
            <person name="Vancaester E."/>
            <person name="Stenow R."/>
            <person name="Vandepoele K."/>
            <person name="Ploug H."/>
            <person name="Bruchert V."/>
            <person name="Godhe A."/>
            <person name="Topel M."/>
        </authorList>
    </citation>
    <scope>NUCLEOTIDE SEQUENCE</scope>
    <source>
        <strain evidence="3">R05AC</strain>
    </source>
</reference>
<dbReference type="EMBL" id="JATAAI010000006">
    <property type="protein sequence ID" value="KAK1744856.1"/>
    <property type="molecule type" value="Genomic_DNA"/>
</dbReference>
<feature type="transmembrane region" description="Helical" evidence="1">
    <location>
        <begin position="385"/>
        <end position="408"/>
    </location>
</feature>
<dbReference type="InterPro" id="IPR018946">
    <property type="entry name" value="PhoD-like_MPP"/>
</dbReference>
<keyword evidence="1" id="KW-0812">Transmembrane</keyword>
<dbReference type="EC" id="3.1.3.1" evidence="3"/>
<gene>
    <name evidence="3" type="ORF">QTG54_004147</name>
</gene>
<feature type="domain" description="PhoD-like phosphatase metallophosphatase" evidence="2">
    <location>
        <begin position="19"/>
        <end position="293"/>
    </location>
</feature>
<dbReference type="PANTHER" id="PTHR33987:SF1">
    <property type="entry name" value="CALCINEURIN-LIKE METALLO-PHOSPHOESTERASE SUPERFAMILY PROTEIN"/>
    <property type="match status" value="1"/>
</dbReference>
<comment type="caution">
    <text evidence="3">The sequence shown here is derived from an EMBL/GenBank/DDBJ whole genome shotgun (WGS) entry which is preliminary data.</text>
</comment>
<proteinExistence type="predicted"/>
<evidence type="ECO:0000313" key="4">
    <source>
        <dbReference type="Proteomes" id="UP001224775"/>
    </source>
</evidence>
<evidence type="ECO:0000313" key="3">
    <source>
        <dbReference type="EMBL" id="KAK1744856.1"/>
    </source>
</evidence>
<feature type="transmembrane region" description="Helical" evidence="1">
    <location>
        <begin position="420"/>
        <end position="439"/>
    </location>
</feature>
<dbReference type="InterPro" id="IPR029052">
    <property type="entry name" value="Metallo-depent_PP-like"/>
</dbReference>
<dbReference type="CDD" id="cd07389">
    <property type="entry name" value="MPP_PhoD"/>
    <property type="match status" value="1"/>
</dbReference>
<keyword evidence="1" id="KW-1133">Transmembrane helix</keyword>
<dbReference type="PANTHER" id="PTHR33987">
    <property type="entry name" value="CALCINEURIN-LIKE METALLO-PHOSPHOESTERASE SUPERFAMILY PROTEIN"/>
    <property type="match status" value="1"/>
</dbReference>
<sequence length="505" mass="55438">MNFTVALGSCSLTGSRSQIFQSILELEPQLFINLGDFHYEDLVTLDVNERLEAYDKVMGSSSQRSLYMRTIFSYIWDDHDWLANNDDGSNIDAGNVAKQGYSLGIPHYNLGPIETQTSTDEGTAAKYQAFTIGTVRFIILDLRSESRKSTASYGGKVYSDEQKEWLFSELSQADNYDYVVLASSRPWTSPDKIGSDGWGGFVSDRDELSSFIASTIGAGPKNLFVISGDNHMVAFDDGSSTDYSGQSEFPGGFPLLHSGPLSNYGPGGAKNIFKPREHRFTEGCMAVSSELNYQFSTIEFDLPQDTAESGCLRIKGYKEGSSSDNIIFEKELCGEIMRDGSAEQDTCKMKSFTAPTAAMLLVALILTMVPGMLILYFLGRNRWVLALIYFGIGILFYGITIAASVVGALCFGERAKALDVSAVLLCQTAIGLAFVYIAIRRYCSSQYGKKDIAVPEKIAAVSGEDDSAKESVFALANDGFKNLEEKKQTEIEVQPNESEEIEVIL</sequence>
<protein>
    <submittedName>
        <fullName evidence="3">Alkaline phosphatase D family protein</fullName>
        <ecNumber evidence="3">3.1.3.1</ecNumber>
    </submittedName>
</protein>
<dbReference type="AlphaFoldDB" id="A0AAD8YGR0"/>
<accession>A0AAD8YGR0</accession>
<dbReference type="SUPFAM" id="SSF56300">
    <property type="entry name" value="Metallo-dependent phosphatases"/>
    <property type="match status" value="1"/>
</dbReference>
<dbReference type="InterPro" id="IPR038607">
    <property type="entry name" value="PhoD-like_sf"/>
</dbReference>
<feature type="transmembrane region" description="Helical" evidence="1">
    <location>
        <begin position="357"/>
        <end position="378"/>
    </location>
</feature>
<dbReference type="Pfam" id="PF09423">
    <property type="entry name" value="PhoD"/>
    <property type="match status" value="1"/>
</dbReference>
<dbReference type="Proteomes" id="UP001224775">
    <property type="component" value="Unassembled WGS sequence"/>
</dbReference>
<keyword evidence="1" id="KW-0472">Membrane</keyword>
<evidence type="ECO:0000259" key="2">
    <source>
        <dbReference type="Pfam" id="PF09423"/>
    </source>
</evidence>
<organism evidence="3 4">
    <name type="scientific">Skeletonema marinoi</name>
    <dbReference type="NCBI Taxonomy" id="267567"/>
    <lineage>
        <taxon>Eukaryota</taxon>
        <taxon>Sar</taxon>
        <taxon>Stramenopiles</taxon>
        <taxon>Ochrophyta</taxon>
        <taxon>Bacillariophyta</taxon>
        <taxon>Coscinodiscophyceae</taxon>
        <taxon>Thalassiosirophycidae</taxon>
        <taxon>Thalassiosirales</taxon>
        <taxon>Skeletonemataceae</taxon>
        <taxon>Skeletonema</taxon>
        <taxon>Skeletonema marinoi-dohrnii complex</taxon>
    </lineage>
</organism>
<dbReference type="GO" id="GO:0004035">
    <property type="term" value="F:alkaline phosphatase activity"/>
    <property type="evidence" value="ECO:0007669"/>
    <property type="project" value="UniProtKB-EC"/>
</dbReference>
<keyword evidence="4" id="KW-1185">Reference proteome</keyword>